<dbReference type="PANTHER" id="PTHR34980">
    <property type="entry name" value="INNER MEMBRANE PROTEIN-RELATED-RELATED"/>
    <property type="match status" value="1"/>
</dbReference>
<evidence type="ECO:0000256" key="1">
    <source>
        <dbReference type="SAM" id="Phobius"/>
    </source>
</evidence>
<dbReference type="RefSeq" id="WP_075775872.1">
    <property type="nucleotide sequence ID" value="NZ_CP019437.1"/>
</dbReference>
<gene>
    <name evidence="2" type="ORF">BMG03_03450</name>
</gene>
<keyword evidence="1" id="KW-0472">Membrane</keyword>
<dbReference type="EMBL" id="CP019437">
    <property type="protein sequence ID" value="AQS46955.1"/>
    <property type="molecule type" value="Genomic_DNA"/>
</dbReference>
<dbReference type="InterPro" id="IPR008523">
    <property type="entry name" value="DUF805"/>
</dbReference>
<protein>
    <recommendedName>
        <fullName evidence="4">DUF805 domain-containing protein</fullName>
    </recommendedName>
</protein>
<feature type="transmembrane region" description="Helical" evidence="1">
    <location>
        <begin position="60"/>
        <end position="77"/>
    </location>
</feature>
<sequence length="131" mass="14870">MEFSEAIRKCFSNYVTFTGRAARPEFWWFVLFVFLGNIVFGLLDRILFGPMMMRGGEASLLGAIFSLVVFLPSLAVLVRRLHDLDRTGWWALIMLIPLIGTLVLLFFTVQRGSPRGNRFGPPPLPPHQMPS</sequence>
<organism evidence="2 3">
    <name type="scientific">Thioclava nitratireducens</name>
    <dbReference type="NCBI Taxonomy" id="1915078"/>
    <lineage>
        <taxon>Bacteria</taxon>
        <taxon>Pseudomonadati</taxon>
        <taxon>Pseudomonadota</taxon>
        <taxon>Alphaproteobacteria</taxon>
        <taxon>Rhodobacterales</taxon>
        <taxon>Paracoccaceae</taxon>
        <taxon>Thioclava</taxon>
    </lineage>
</organism>
<proteinExistence type="predicted"/>
<keyword evidence="3" id="KW-1185">Reference proteome</keyword>
<feature type="transmembrane region" description="Helical" evidence="1">
    <location>
        <begin position="89"/>
        <end position="109"/>
    </location>
</feature>
<accession>A0ABM6IDY0</accession>
<name>A0ABM6IDY0_9RHOB</name>
<evidence type="ECO:0008006" key="4">
    <source>
        <dbReference type="Google" id="ProtNLM"/>
    </source>
</evidence>
<feature type="transmembrane region" description="Helical" evidence="1">
    <location>
        <begin position="26"/>
        <end position="48"/>
    </location>
</feature>
<dbReference type="PANTHER" id="PTHR34980:SF2">
    <property type="entry name" value="INNER MEMBRANE PROTEIN YHAH-RELATED"/>
    <property type="match status" value="1"/>
</dbReference>
<evidence type="ECO:0000313" key="3">
    <source>
        <dbReference type="Proteomes" id="UP000185622"/>
    </source>
</evidence>
<reference evidence="2 3" key="1">
    <citation type="submission" date="2017-01" db="EMBL/GenBank/DDBJ databases">
        <title>The complete genome sequence of a sulfur-oxidizing marine bacterium Thioclava sp. 25B10_4T.</title>
        <authorList>
            <person name="Liu Y."/>
            <person name="Lai Q."/>
            <person name="Shao Z."/>
        </authorList>
    </citation>
    <scope>NUCLEOTIDE SEQUENCE [LARGE SCALE GENOMIC DNA]</scope>
    <source>
        <strain evidence="2 3">25B10_4</strain>
    </source>
</reference>
<evidence type="ECO:0000313" key="2">
    <source>
        <dbReference type="EMBL" id="AQS46955.1"/>
    </source>
</evidence>
<keyword evidence="1" id="KW-1133">Transmembrane helix</keyword>
<keyword evidence="1" id="KW-0812">Transmembrane</keyword>
<dbReference type="Proteomes" id="UP000185622">
    <property type="component" value="Chromosome"/>
</dbReference>
<dbReference type="Pfam" id="PF05656">
    <property type="entry name" value="DUF805"/>
    <property type="match status" value="1"/>
</dbReference>